<dbReference type="PANTHER" id="PTHR43546:SF8">
    <property type="entry name" value="METALLO-BETA-LACTAMASE DOMAIN-CONTAINING PROTEIN"/>
    <property type="match status" value="1"/>
</dbReference>
<dbReference type="Gene3D" id="3.60.15.10">
    <property type="entry name" value="Ribonuclease Z/Hydroxyacylglutathione hydrolase-like"/>
    <property type="match status" value="1"/>
</dbReference>
<comment type="caution">
    <text evidence="1">The sequence shown here is derived from an EMBL/GenBank/DDBJ whole genome shotgun (WGS) entry which is preliminary data.</text>
</comment>
<dbReference type="Proteomes" id="UP001595925">
    <property type="component" value="Unassembled WGS sequence"/>
</dbReference>
<dbReference type="SUPFAM" id="SSF56281">
    <property type="entry name" value="Metallo-hydrolase/oxidoreductase"/>
    <property type="match status" value="1"/>
</dbReference>
<evidence type="ECO:0000313" key="1">
    <source>
        <dbReference type="EMBL" id="MFC4989437.1"/>
    </source>
</evidence>
<reference evidence="1 2" key="1">
    <citation type="journal article" date="2019" name="Int. J. Syst. Evol. Microbiol.">
        <title>The Global Catalogue of Microorganisms (GCM) 10K type strain sequencing project: providing services to taxonomists for standard genome sequencing and annotation.</title>
        <authorList>
            <consortium name="The Broad Institute Genomics Platform"/>
            <consortium name="The Broad Institute Genome Sequencing Center for Infectious Disease"/>
            <person name="Wu L."/>
            <person name="Ma J."/>
        </authorList>
    </citation>
    <scope>NUCLEOTIDE SEQUENCE [LARGE SCALE GENOMIC DNA]</scope>
    <source>
        <strain evidence="1 2">CGMCC 1.15824</strain>
    </source>
</reference>
<proteinExistence type="predicted"/>
<dbReference type="RefSeq" id="WP_224829258.1">
    <property type="nucleotide sequence ID" value="NZ_JAIVEF010000018.1"/>
</dbReference>
<dbReference type="PANTHER" id="PTHR43546">
    <property type="entry name" value="UPF0173 METAL-DEPENDENT HYDROLASE MJ1163-RELATED"/>
    <property type="match status" value="1"/>
</dbReference>
<dbReference type="InterPro" id="IPR050114">
    <property type="entry name" value="UPF0173_UPF0282_UlaG_hydrolase"/>
</dbReference>
<dbReference type="InterPro" id="IPR036866">
    <property type="entry name" value="RibonucZ/Hydroxyglut_hydro"/>
</dbReference>
<sequence length="257" mass="27860">MTVPHDGLAVDWLGYATARLEGEGVIAYTDPGRYGVLTGEWDEEYGLEGHPSGGPYDAQDGDLVVVTHDHHYDDDGVRRVASEDATVLVYEGVSAEGVADNSGRDVVEPEELPYDVRRVEYGDELTVEGVDVEVVPAYNREDGPRADDEGNVAHPRGLGCGFVLTIDDTPCFWTGDSDVVDEHDGLDVSLLMPSIARSFTMDRHDAAELAGDLRPDLVVPIHYNTFDDLRSESREFAGDVASRAVPVALDEGGDRLA</sequence>
<protein>
    <submittedName>
        <fullName evidence="1">MBL fold metallo-hydrolase</fullName>
    </submittedName>
</protein>
<gene>
    <name evidence="1" type="ORF">ACFPFO_17080</name>
</gene>
<name>A0ABD5QK98_9EURY</name>
<evidence type="ECO:0000313" key="2">
    <source>
        <dbReference type="Proteomes" id="UP001595925"/>
    </source>
</evidence>
<dbReference type="Pfam" id="PF13483">
    <property type="entry name" value="Lactamase_B_3"/>
    <property type="match status" value="1"/>
</dbReference>
<dbReference type="AlphaFoldDB" id="A0ABD5QK98"/>
<accession>A0ABD5QK98</accession>
<keyword evidence="2" id="KW-1185">Reference proteome</keyword>
<dbReference type="EMBL" id="JBHSJG010000048">
    <property type="protein sequence ID" value="MFC4989437.1"/>
    <property type="molecule type" value="Genomic_DNA"/>
</dbReference>
<organism evidence="1 2">
    <name type="scientific">Saliphagus infecundisoli</name>
    <dbReference type="NCBI Taxonomy" id="1849069"/>
    <lineage>
        <taxon>Archaea</taxon>
        <taxon>Methanobacteriati</taxon>
        <taxon>Methanobacteriota</taxon>
        <taxon>Stenosarchaea group</taxon>
        <taxon>Halobacteria</taxon>
        <taxon>Halobacteriales</taxon>
        <taxon>Natrialbaceae</taxon>
        <taxon>Saliphagus</taxon>
    </lineage>
</organism>